<keyword evidence="1" id="KW-1133">Transmembrane helix</keyword>
<evidence type="ECO:0000313" key="2">
    <source>
        <dbReference type="EMBL" id="MCX2979889.1"/>
    </source>
</evidence>
<feature type="transmembrane region" description="Helical" evidence="1">
    <location>
        <begin position="7"/>
        <end position="25"/>
    </location>
</feature>
<accession>A0ABT3TEQ0</accession>
<proteinExistence type="predicted"/>
<feature type="transmembrane region" description="Helical" evidence="1">
    <location>
        <begin position="119"/>
        <end position="138"/>
    </location>
</feature>
<gene>
    <name evidence="2" type="ORF">EYC98_03315</name>
</gene>
<dbReference type="EMBL" id="SHNN01000001">
    <property type="protein sequence ID" value="MCX2979889.1"/>
    <property type="molecule type" value="Genomic_DNA"/>
</dbReference>
<organism evidence="2 3">
    <name type="scientific">Candidatus Litorirhabdus singularis</name>
    <dbReference type="NCBI Taxonomy" id="2518993"/>
    <lineage>
        <taxon>Bacteria</taxon>
        <taxon>Pseudomonadati</taxon>
        <taxon>Pseudomonadota</taxon>
        <taxon>Gammaproteobacteria</taxon>
        <taxon>Cellvibrionales</taxon>
        <taxon>Halieaceae</taxon>
        <taxon>Candidatus Litorirhabdus</taxon>
    </lineage>
</organism>
<sequence>MSVNTLGKILMTLAIAVFTFIPPLADLATDTHVFHPGWMPHARVHTVWLLGLASSVGLLALYLLWFRKVDSQFSENLAGVLGAIVYGSFFLSGLTIGLYGGALSDHEGGIGHTIIGLDLNVFTFGVATLALCAGWGLCRWGRA</sequence>
<evidence type="ECO:0000256" key="1">
    <source>
        <dbReference type="SAM" id="Phobius"/>
    </source>
</evidence>
<feature type="transmembrane region" description="Helical" evidence="1">
    <location>
        <begin position="45"/>
        <end position="65"/>
    </location>
</feature>
<reference evidence="2" key="1">
    <citation type="submission" date="2019-02" db="EMBL/GenBank/DDBJ databases">
        <authorList>
            <person name="Li S.-H."/>
        </authorList>
    </citation>
    <scope>NUCLEOTIDE SEQUENCE</scope>
    <source>
        <strain evidence="2">IMCC14734</strain>
    </source>
</reference>
<feature type="transmembrane region" description="Helical" evidence="1">
    <location>
        <begin position="77"/>
        <end position="99"/>
    </location>
</feature>
<dbReference type="RefSeq" id="WP_279243877.1">
    <property type="nucleotide sequence ID" value="NZ_SHNN01000001.1"/>
</dbReference>
<name>A0ABT3TEQ0_9GAMM</name>
<keyword evidence="3" id="KW-1185">Reference proteome</keyword>
<keyword evidence="1" id="KW-0472">Membrane</keyword>
<keyword evidence="1" id="KW-0812">Transmembrane</keyword>
<evidence type="ECO:0000313" key="3">
    <source>
        <dbReference type="Proteomes" id="UP001143362"/>
    </source>
</evidence>
<comment type="caution">
    <text evidence="2">The sequence shown here is derived from an EMBL/GenBank/DDBJ whole genome shotgun (WGS) entry which is preliminary data.</text>
</comment>
<protein>
    <submittedName>
        <fullName evidence="2">Uncharacterized protein</fullName>
    </submittedName>
</protein>
<dbReference type="Proteomes" id="UP001143362">
    <property type="component" value="Unassembled WGS sequence"/>
</dbReference>